<protein>
    <submittedName>
        <fullName evidence="1">Class I SAM-dependent methyltransferase</fullName>
    </submittedName>
</protein>
<dbReference type="Proteomes" id="UP001079657">
    <property type="component" value="Unassembled WGS sequence"/>
</dbReference>
<dbReference type="SUPFAM" id="SSF53335">
    <property type="entry name" value="S-adenosyl-L-methionine-dependent methyltransferases"/>
    <property type="match status" value="1"/>
</dbReference>
<organism evidence="1 2">
    <name type="scientific">Clostridium ganghwense</name>
    <dbReference type="NCBI Taxonomy" id="312089"/>
    <lineage>
        <taxon>Bacteria</taxon>
        <taxon>Bacillati</taxon>
        <taxon>Bacillota</taxon>
        <taxon>Clostridia</taxon>
        <taxon>Eubacteriales</taxon>
        <taxon>Clostridiaceae</taxon>
        <taxon>Clostridium</taxon>
    </lineage>
</organism>
<dbReference type="EMBL" id="JAPQES010000003">
    <property type="protein sequence ID" value="MCY6370847.1"/>
    <property type="molecule type" value="Genomic_DNA"/>
</dbReference>
<dbReference type="InterPro" id="IPR029063">
    <property type="entry name" value="SAM-dependent_MTases_sf"/>
</dbReference>
<accession>A0ABT4CP74</accession>
<proteinExistence type="predicted"/>
<dbReference type="RefSeq" id="WP_268049692.1">
    <property type="nucleotide sequence ID" value="NZ_JAPQES010000003.1"/>
</dbReference>
<evidence type="ECO:0000313" key="2">
    <source>
        <dbReference type="Proteomes" id="UP001079657"/>
    </source>
</evidence>
<dbReference type="Gene3D" id="3.40.50.150">
    <property type="entry name" value="Vaccinia Virus protein VP39"/>
    <property type="match status" value="1"/>
</dbReference>
<reference evidence="1" key="1">
    <citation type="submission" date="2022-12" db="EMBL/GenBank/DDBJ databases">
        <authorList>
            <person name="Wang J."/>
        </authorList>
    </citation>
    <scope>NUCLEOTIDE SEQUENCE</scope>
    <source>
        <strain evidence="1">HY-42-06</strain>
    </source>
</reference>
<keyword evidence="1" id="KW-0489">Methyltransferase</keyword>
<keyword evidence="2" id="KW-1185">Reference proteome</keyword>
<evidence type="ECO:0000313" key="1">
    <source>
        <dbReference type="EMBL" id="MCY6370847.1"/>
    </source>
</evidence>
<name>A0ABT4CP74_9CLOT</name>
<sequence>MREEILINLQNERFSGNILDIGFYNHGIVYNIYKLNNKDFKIEYINGNDSISNVEESCYDSCVMFLSFSSIMFKIRRKALLEEINKYLKVDGYIYIWDIEKSYGKIFDNKIKVLMPHRKIKELYIKDYNIFKETSQKSTLELFRIYFDIIYSKSLNNIYCIKAQKKRRRENESDFGSS</sequence>
<dbReference type="GO" id="GO:0008168">
    <property type="term" value="F:methyltransferase activity"/>
    <property type="evidence" value="ECO:0007669"/>
    <property type="project" value="UniProtKB-KW"/>
</dbReference>
<keyword evidence="1" id="KW-0808">Transferase</keyword>
<dbReference type="GO" id="GO:0032259">
    <property type="term" value="P:methylation"/>
    <property type="evidence" value="ECO:0007669"/>
    <property type="project" value="UniProtKB-KW"/>
</dbReference>
<gene>
    <name evidence="1" type="ORF">OXH55_09410</name>
</gene>
<comment type="caution">
    <text evidence="1">The sequence shown here is derived from an EMBL/GenBank/DDBJ whole genome shotgun (WGS) entry which is preliminary data.</text>
</comment>